<dbReference type="EMBL" id="CP000249">
    <property type="protein sequence ID" value="ABD12743.1"/>
    <property type="molecule type" value="Genomic_DNA"/>
</dbReference>
<proteinExistence type="predicted"/>
<keyword evidence="3" id="KW-1185">Reference proteome</keyword>
<protein>
    <submittedName>
        <fullName evidence="2">Uncharacterized protein</fullName>
    </submittedName>
</protein>
<dbReference type="AlphaFoldDB" id="Q2J7J9"/>
<feature type="compositionally biased region" description="Basic and acidic residues" evidence="1">
    <location>
        <begin position="26"/>
        <end position="47"/>
    </location>
</feature>
<organism evidence="2 3">
    <name type="scientific">Frankia casuarinae (strain DSM 45818 / CECT 9043 / HFP020203 / CcI3)</name>
    <dbReference type="NCBI Taxonomy" id="106370"/>
    <lineage>
        <taxon>Bacteria</taxon>
        <taxon>Bacillati</taxon>
        <taxon>Actinomycetota</taxon>
        <taxon>Actinomycetes</taxon>
        <taxon>Frankiales</taxon>
        <taxon>Frankiaceae</taxon>
        <taxon>Frankia</taxon>
    </lineage>
</organism>
<accession>Q2J7J9</accession>
<evidence type="ECO:0000313" key="3">
    <source>
        <dbReference type="Proteomes" id="UP000001937"/>
    </source>
</evidence>
<reference evidence="2 3" key="1">
    <citation type="journal article" date="2007" name="Genome Res.">
        <title>Genome characteristics of facultatively symbiotic Frankia sp. strains reflect host range and host plant biogeography.</title>
        <authorList>
            <person name="Normand P."/>
            <person name="Lapierre P."/>
            <person name="Tisa L.S."/>
            <person name="Gogarten J.P."/>
            <person name="Alloisio N."/>
            <person name="Bagnarol E."/>
            <person name="Bassi C.A."/>
            <person name="Berry A.M."/>
            <person name="Bickhart D.M."/>
            <person name="Choisne N."/>
            <person name="Couloux A."/>
            <person name="Cournoyer B."/>
            <person name="Cruveiller S."/>
            <person name="Daubin V."/>
            <person name="Demange N."/>
            <person name="Francino M.P."/>
            <person name="Goltsman E."/>
            <person name="Huang Y."/>
            <person name="Kopp O.R."/>
            <person name="Labarre L."/>
            <person name="Lapidus A."/>
            <person name="Lavire C."/>
            <person name="Marechal J."/>
            <person name="Martinez M."/>
            <person name="Mastronunzio J.E."/>
            <person name="Mullin B.C."/>
            <person name="Niemann J."/>
            <person name="Pujic P."/>
            <person name="Rawnsley T."/>
            <person name="Rouy Z."/>
            <person name="Schenowitz C."/>
            <person name="Sellstedt A."/>
            <person name="Tavares F."/>
            <person name="Tomkins J.P."/>
            <person name="Vallenet D."/>
            <person name="Valverde C."/>
            <person name="Wall L.G."/>
            <person name="Wang Y."/>
            <person name="Medigue C."/>
            <person name="Benson D.R."/>
        </authorList>
    </citation>
    <scope>NUCLEOTIDE SEQUENCE [LARGE SCALE GENOMIC DNA]</scope>
    <source>
        <strain evidence="3">DSM 45818 / CECT 9043 / CcI3</strain>
    </source>
</reference>
<sequence>MIHQQRGRPHQPRTVKIGQTAGRPGHPHDRGGAAEGHQELVRIDRHRGTLTSHGHSPQPAEEARKMVAVATSPARHHQGPLLISTATWPLQKARSGGVGRVGLEPTTDGLAIPLIRYPSLLAKTC</sequence>
<dbReference type="Proteomes" id="UP000001937">
    <property type="component" value="Chromosome"/>
</dbReference>
<dbReference type="STRING" id="106370.Francci3_3389"/>
<dbReference type="KEGG" id="fra:Francci3_3389"/>
<evidence type="ECO:0000313" key="2">
    <source>
        <dbReference type="EMBL" id="ABD12743.1"/>
    </source>
</evidence>
<feature type="region of interest" description="Disordered" evidence="1">
    <location>
        <begin position="1"/>
        <end position="83"/>
    </location>
</feature>
<gene>
    <name evidence="2" type="ordered locus">Francci3_3389</name>
</gene>
<dbReference type="HOGENOM" id="CLU_2167261_0_0_11"/>
<feature type="compositionally biased region" description="Basic residues" evidence="1">
    <location>
        <begin position="1"/>
        <end position="13"/>
    </location>
</feature>
<name>Q2J7J9_FRACC</name>
<evidence type="ECO:0000256" key="1">
    <source>
        <dbReference type="SAM" id="MobiDB-lite"/>
    </source>
</evidence>